<dbReference type="PANTHER" id="PTHR43010">
    <property type="entry name" value="UNIVERSAL STRESS PROTEIN SLR1230"/>
    <property type="match status" value="1"/>
</dbReference>
<dbReference type="InterPro" id="IPR014729">
    <property type="entry name" value="Rossmann-like_a/b/a_fold"/>
</dbReference>
<dbReference type="InterPro" id="IPR051688">
    <property type="entry name" value="USP_A"/>
</dbReference>
<gene>
    <name evidence="4" type="ORF">ENS64_11925</name>
</gene>
<comment type="caution">
    <text evidence="4">The sequence shown here is derived from an EMBL/GenBank/DDBJ whole genome shotgun (WGS) entry which is preliminary data.</text>
</comment>
<organism evidence="4">
    <name type="scientific">Schlesneria paludicola</name>
    <dbReference type="NCBI Taxonomy" id="360056"/>
    <lineage>
        <taxon>Bacteria</taxon>
        <taxon>Pseudomonadati</taxon>
        <taxon>Planctomycetota</taxon>
        <taxon>Planctomycetia</taxon>
        <taxon>Planctomycetales</taxon>
        <taxon>Planctomycetaceae</taxon>
        <taxon>Schlesneria</taxon>
    </lineage>
</organism>
<evidence type="ECO:0000256" key="2">
    <source>
        <dbReference type="PIRNR" id="PIRNR006276"/>
    </source>
</evidence>
<reference evidence="4" key="1">
    <citation type="journal article" date="2020" name="mSystems">
        <title>Genome- and Community-Level Interaction Insights into Carbon Utilization and Element Cycling Functions of Hydrothermarchaeota in Hydrothermal Sediment.</title>
        <authorList>
            <person name="Zhou Z."/>
            <person name="Liu Y."/>
            <person name="Xu W."/>
            <person name="Pan J."/>
            <person name="Luo Z.H."/>
            <person name="Li M."/>
        </authorList>
    </citation>
    <scope>NUCLEOTIDE SEQUENCE [LARGE SCALE GENOMIC DNA]</scope>
    <source>
        <strain evidence="4">SpSt-508</strain>
    </source>
</reference>
<dbReference type="AlphaFoldDB" id="A0A7C4LRC9"/>
<dbReference type="InterPro" id="IPR006015">
    <property type="entry name" value="Universal_stress_UspA"/>
</dbReference>
<dbReference type="GO" id="GO:0005737">
    <property type="term" value="C:cytoplasm"/>
    <property type="evidence" value="ECO:0007669"/>
    <property type="project" value="UniProtKB-SubCell"/>
</dbReference>
<protein>
    <recommendedName>
        <fullName evidence="2">Universal stress protein</fullName>
    </recommendedName>
</protein>
<dbReference type="Pfam" id="PF00582">
    <property type="entry name" value="Usp"/>
    <property type="match status" value="1"/>
</dbReference>
<dbReference type="EMBL" id="DSVQ01000015">
    <property type="protein sequence ID" value="HGT39951.1"/>
    <property type="molecule type" value="Genomic_DNA"/>
</dbReference>
<evidence type="ECO:0000259" key="3">
    <source>
        <dbReference type="Pfam" id="PF00582"/>
    </source>
</evidence>
<keyword evidence="2" id="KW-0963">Cytoplasm</keyword>
<accession>A0A7C4LRC9</accession>
<evidence type="ECO:0000256" key="1">
    <source>
        <dbReference type="ARBA" id="ARBA00008791"/>
    </source>
</evidence>
<name>A0A7C4LRC9_9PLAN</name>
<proteinExistence type="inferred from homology"/>
<evidence type="ECO:0000313" key="4">
    <source>
        <dbReference type="EMBL" id="HGT39951.1"/>
    </source>
</evidence>
<comment type="subcellular location">
    <subcellularLocation>
        <location evidence="2">Cytoplasm</location>
    </subcellularLocation>
</comment>
<sequence length="156" mass="16565">MLQFRLILVPVDFSPASEDALHVARALARDHQARLLLMTVPTPPPPAREVFVPEVELAELVAEARSKLTTLAAAVNDLPVELRVIAGEPGPAIVQAAQEAQADLIVMGTHGRSGLARLLMGSVAEYVLRHAPCPVLTIKPGHGAVLKEEPSSLAKV</sequence>
<dbReference type="PANTHER" id="PTHR43010:SF1">
    <property type="entry name" value="USPA DOMAIN-CONTAINING PROTEIN"/>
    <property type="match status" value="1"/>
</dbReference>
<dbReference type="SUPFAM" id="SSF52402">
    <property type="entry name" value="Adenine nucleotide alpha hydrolases-like"/>
    <property type="match status" value="1"/>
</dbReference>
<dbReference type="InterPro" id="IPR006016">
    <property type="entry name" value="UspA"/>
</dbReference>
<dbReference type="PRINTS" id="PR01438">
    <property type="entry name" value="UNVRSLSTRESS"/>
</dbReference>
<dbReference type="CDD" id="cd00293">
    <property type="entry name" value="USP-like"/>
    <property type="match status" value="1"/>
</dbReference>
<feature type="domain" description="UspA" evidence="3">
    <location>
        <begin position="4"/>
        <end position="139"/>
    </location>
</feature>
<comment type="similarity">
    <text evidence="1 2">Belongs to the universal stress protein A family.</text>
</comment>
<dbReference type="Gene3D" id="3.40.50.620">
    <property type="entry name" value="HUPs"/>
    <property type="match status" value="1"/>
</dbReference>
<dbReference type="PIRSF" id="PIRSF006276">
    <property type="entry name" value="UspA"/>
    <property type="match status" value="1"/>
</dbReference>